<reference evidence="2" key="5">
    <citation type="journal article" date="2021" name="G3 (Bethesda)">
        <title>Aegilops tauschii genome assembly Aet v5.0 features greater sequence contiguity and improved annotation.</title>
        <authorList>
            <person name="Wang L."/>
            <person name="Zhu T."/>
            <person name="Rodriguez J.C."/>
            <person name="Deal K.R."/>
            <person name="Dubcovsky J."/>
            <person name="McGuire P.E."/>
            <person name="Lux T."/>
            <person name="Spannagl M."/>
            <person name="Mayer K.F.X."/>
            <person name="Baldrich P."/>
            <person name="Meyers B.C."/>
            <person name="Huo N."/>
            <person name="Gu Y.Q."/>
            <person name="Zhou H."/>
            <person name="Devos K.M."/>
            <person name="Bennetzen J.L."/>
            <person name="Unver T."/>
            <person name="Budak H."/>
            <person name="Gulick P.J."/>
            <person name="Galiba G."/>
            <person name="Kalapos B."/>
            <person name="Nelson D.R."/>
            <person name="Li P."/>
            <person name="You F.M."/>
            <person name="Luo M.C."/>
            <person name="Dvorak J."/>
        </authorList>
    </citation>
    <scope>NUCLEOTIDE SEQUENCE [LARGE SCALE GENOMIC DNA]</scope>
    <source>
        <strain evidence="2">cv. AL8/78</strain>
    </source>
</reference>
<dbReference type="Gramene" id="AET3Gv20666500.2">
    <property type="protein sequence ID" value="AET3Gv20666500.2"/>
    <property type="gene ID" value="AET3Gv20666500"/>
</dbReference>
<feature type="region of interest" description="Disordered" evidence="1">
    <location>
        <begin position="1"/>
        <end position="21"/>
    </location>
</feature>
<accession>A0A453FGB0</accession>
<reference evidence="2" key="4">
    <citation type="submission" date="2019-03" db="UniProtKB">
        <authorList>
            <consortium name="EnsemblPlants"/>
        </authorList>
    </citation>
    <scope>IDENTIFICATION</scope>
</reference>
<proteinExistence type="predicted"/>
<dbReference type="Proteomes" id="UP000015105">
    <property type="component" value="Chromosome 3D"/>
</dbReference>
<protein>
    <submittedName>
        <fullName evidence="2">Uncharacterized protein</fullName>
    </submittedName>
</protein>
<dbReference type="EnsemblPlants" id="AET3Gv20666500.2">
    <property type="protein sequence ID" value="AET3Gv20666500.2"/>
    <property type="gene ID" value="AET3Gv20666500"/>
</dbReference>
<evidence type="ECO:0000256" key="1">
    <source>
        <dbReference type="SAM" id="MobiDB-lite"/>
    </source>
</evidence>
<sequence>ALAPPPAPSETRFTGPGPWDRATVEIQVDRTSIRQWLAASQCPYTSASQPCRKMHATFFACL</sequence>
<reference evidence="2" key="3">
    <citation type="journal article" date="2017" name="Nature">
        <title>Genome sequence of the progenitor of the wheat D genome Aegilops tauschii.</title>
        <authorList>
            <person name="Luo M.C."/>
            <person name="Gu Y.Q."/>
            <person name="Puiu D."/>
            <person name="Wang H."/>
            <person name="Twardziok S.O."/>
            <person name="Deal K.R."/>
            <person name="Huo N."/>
            <person name="Zhu T."/>
            <person name="Wang L."/>
            <person name="Wang Y."/>
            <person name="McGuire P.E."/>
            <person name="Liu S."/>
            <person name="Long H."/>
            <person name="Ramasamy R.K."/>
            <person name="Rodriguez J.C."/>
            <person name="Van S.L."/>
            <person name="Yuan L."/>
            <person name="Wang Z."/>
            <person name="Xia Z."/>
            <person name="Xiao L."/>
            <person name="Anderson O.D."/>
            <person name="Ouyang S."/>
            <person name="Liang Y."/>
            <person name="Zimin A.V."/>
            <person name="Pertea G."/>
            <person name="Qi P."/>
            <person name="Bennetzen J.L."/>
            <person name="Dai X."/>
            <person name="Dawson M.W."/>
            <person name="Muller H.G."/>
            <person name="Kugler K."/>
            <person name="Rivarola-Duarte L."/>
            <person name="Spannagl M."/>
            <person name="Mayer K.F.X."/>
            <person name="Lu F.H."/>
            <person name="Bevan M.W."/>
            <person name="Leroy P."/>
            <person name="Li P."/>
            <person name="You F.M."/>
            <person name="Sun Q."/>
            <person name="Liu Z."/>
            <person name="Lyons E."/>
            <person name="Wicker T."/>
            <person name="Salzberg S.L."/>
            <person name="Devos K.M."/>
            <person name="Dvorak J."/>
        </authorList>
    </citation>
    <scope>NUCLEOTIDE SEQUENCE [LARGE SCALE GENOMIC DNA]</scope>
    <source>
        <strain evidence="2">cv. AL8/78</strain>
    </source>
</reference>
<dbReference type="AlphaFoldDB" id="A0A453FGB0"/>
<name>A0A453FGB0_AEGTS</name>
<reference evidence="3" key="2">
    <citation type="journal article" date="2017" name="Nat. Plants">
        <title>The Aegilops tauschii genome reveals multiple impacts of transposons.</title>
        <authorList>
            <person name="Zhao G."/>
            <person name="Zou C."/>
            <person name="Li K."/>
            <person name="Wang K."/>
            <person name="Li T."/>
            <person name="Gao L."/>
            <person name="Zhang X."/>
            <person name="Wang H."/>
            <person name="Yang Z."/>
            <person name="Liu X."/>
            <person name="Jiang W."/>
            <person name="Mao L."/>
            <person name="Kong X."/>
            <person name="Jiao Y."/>
            <person name="Jia J."/>
        </authorList>
    </citation>
    <scope>NUCLEOTIDE SEQUENCE [LARGE SCALE GENOMIC DNA]</scope>
    <source>
        <strain evidence="3">cv. AL8/78</strain>
    </source>
</reference>
<organism evidence="2 3">
    <name type="scientific">Aegilops tauschii subsp. strangulata</name>
    <name type="common">Goatgrass</name>
    <dbReference type="NCBI Taxonomy" id="200361"/>
    <lineage>
        <taxon>Eukaryota</taxon>
        <taxon>Viridiplantae</taxon>
        <taxon>Streptophyta</taxon>
        <taxon>Embryophyta</taxon>
        <taxon>Tracheophyta</taxon>
        <taxon>Spermatophyta</taxon>
        <taxon>Magnoliopsida</taxon>
        <taxon>Liliopsida</taxon>
        <taxon>Poales</taxon>
        <taxon>Poaceae</taxon>
        <taxon>BOP clade</taxon>
        <taxon>Pooideae</taxon>
        <taxon>Triticodae</taxon>
        <taxon>Triticeae</taxon>
        <taxon>Triticinae</taxon>
        <taxon>Aegilops</taxon>
    </lineage>
</organism>
<evidence type="ECO:0000313" key="2">
    <source>
        <dbReference type="EnsemblPlants" id="AET3Gv20666500.2"/>
    </source>
</evidence>
<keyword evidence="3" id="KW-1185">Reference proteome</keyword>
<evidence type="ECO:0000313" key="3">
    <source>
        <dbReference type="Proteomes" id="UP000015105"/>
    </source>
</evidence>
<reference evidence="3" key="1">
    <citation type="journal article" date="2014" name="Science">
        <title>Ancient hybridizations among the ancestral genomes of bread wheat.</title>
        <authorList>
            <consortium name="International Wheat Genome Sequencing Consortium,"/>
            <person name="Marcussen T."/>
            <person name="Sandve S.R."/>
            <person name="Heier L."/>
            <person name="Spannagl M."/>
            <person name="Pfeifer M."/>
            <person name="Jakobsen K.S."/>
            <person name="Wulff B.B."/>
            <person name="Steuernagel B."/>
            <person name="Mayer K.F."/>
            <person name="Olsen O.A."/>
        </authorList>
    </citation>
    <scope>NUCLEOTIDE SEQUENCE [LARGE SCALE GENOMIC DNA]</scope>
    <source>
        <strain evidence="3">cv. AL8/78</strain>
    </source>
</reference>